<evidence type="ECO:0000313" key="2">
    <source>
        <dbReference type="Proteomes" id="UP001215598"/>
    </source>
</evidence>
<proteinExistence type="predicted"/>
<name>A0AAD7JFH9_9AGAR</name>
<sequence>MKINQRTSIDYSVRGLLGPRAHTPKEDWMPVIKTWGVWRSEHEDTKIFPHRIHYESLPGTSTVIQPGPDAPMLPTGTATTFSFLGPLAPRGRRVRDIAWRFGADSRWPVWTGLWPNSGRTVHGGVRLCKVEGHGRGSYSLNLLQFGSIGKTLEKRIEVALVNTRQPREKGNKLQAPGTGVALAGIAGAAGAGCGIAEVGWFLVVSCLHGGVHWRGAPCTHQTFDKSIVALYNAKQCRITRQFPAKPSQRGNATIFGKNLTTPEQDHQISPERGLIARSFDLSEYLYYPLDHHATY</sequence>
<protein>
    <submittedName>
        <fullName evidence="1">Uncharacterized protein</fullName>
    </submittedName>
</protein>
<gene>
    <name evidence="1" type="ORF">B0H16DRAFT_1454983</name>
</gene>
<reference evidence="1" key="1">
    <citation type="submission" date="2023-03" db="EMBL/GenBank/DDBJ databases">
        <title>Massive genome expansion in bonnet fungi (Mycena s.s.) driven by repeated elements and novel gene families across ecological guilds.</title>
        <authorList>
            <consortium name="Lawrence Berkeley National Laboratory"/>
            <person name="Harder C.B."/>
            <person name="Miyauchi S."/>
            <person name="Viragh M."/>
            <person name="Kuo A."/>
            <person name="Thoen E."/>
            <person name="Andreopoulos B."/>
            <person name="Lu D."/>
            <person name="Skrede I."/>
            <person name="Drula E."/>
            <person name="Henrissat B."/>
            <person name="Morin E."/>
            <person name="Kohler A."/>
            <person name="Barry K."/>
            <person name="LaButti K."/>
            <person name="Morin E."/>
            <person name="Salamov A."/>
            <person name="Lipzen A."/>
            <person name="Mereny Z."/>
            <person name="Hegedus B."/>
            <person name="Baldrian P."/>
            <person name="Stursova M."/>
            <person name="Weitz H."/>
            <person name="Taylor A."/>
            <person name="Grigoriev I.V."/>
            <person name="Nagy L.G."/>
            <person name="Martin F."/>
            <person name="Kauserud H."/>
        </authorList>
    </citation>
    <scope>NUCLEOTIDE SEQUENCE</scope>
    <source>
        <strain evidence="1">CBHHK182m</strain>
    </source>
</reference>
<dbReference type="EMBL" id="JARKIB010000029">
    <property type="protein sequence ID" value="KAJ7763716.1"/>
    <property type="molecule type" value="Genomic_DNA"/>
</dbReference>
<dbReference type="Proteomes" id="UP001215598">
    <property type="component" value="Unassembled WGS sequence"/>
</dbReference>
<keyword evidence="2" id="KW-1185">Reference proteome</keyword>
<evidence type="ECO:0000313" key="1">
    <source>
        <dbReference type="EMBL" id="KAJ7763716.1"/>
    </source>
</evidence>
<organism evidence="1 2">
    <name type="scientific">Mycena metata</name>
    <dbReference type="NCBI Taxonomy" id="1033252"/>
    <lineage>
        <taxon>Eukaryota</taxon>
        <taxon>Fungi</taxon>
        <taxon>Dikarya</taxon>
        <taxon>Basidiomycota</taxon>
        <taxon>Agaricomycotina</taxon>
        <taxon>Agaricomycetes</taxon>
        <taxon>Agaricomycetidae</taxon>
        <taxon>Agaricales</taxon>
        <taxon>Marasmiineae</taxon>
        <taxon>Mycenaceae</taxon>
        <taxon>Mycena</taxon>
    </lineage>
</organism>
<accession>A0AAD7JFH9</accession>
<comment type="caution">
    <text evidence="1">The sequence shown here is derived from an EMBL/GenBank/DDBJ whole genome shotgun (WGS) entry which is preliminary data.</text>
</comment>
<dbReference type="AlphaFoldDB" id="A0AAD7JFH9"/>